<dbReference type="RefSeq" id="WP_257315709.1">
    <property type="nucleotide sequence ID" value="NZ_JANFDG010000014.1"/>
</dbReference>
<feature type="transmembrane region" description="Helical" evidence="6">
    <location>
        <begin position="102"/>
        <end position="125"/>
    </location>
</feature>
<comment type="subcellular location">
    <subcellularLocation>
        <location evidence="1">Cell membrane</location>
        <topology evidence="1">Multi-pass membrane protein</topology>
    </subcellularLocation>
</comment>
<comment type="caution">
    <text evidence="7">The sequence shown here is derived from an EMBL/GenBank/DDBJ whole genome shotgun (WGS) entry which is preliminary data.</text>
</comment>
<dbReference type="PANTHER" id="PTHR30086">
    <property type="entry name" value="ARGININE EXPORTER PROTEIN ARGO"/>
    <property type="match status" value="1"/>
</dbReference>
<proteinExistence type="predicted"/>
<evidence type="ECO:0000256" key="4">
    <source>
        <dbReference type="ARBA" id="ARBA00022989"/>
    </source>
</evidence>
<keyword evidence="3 6" id="KW-0812">Transmembrane</keyword>
<gene>
    <name evidence="7" type="ORF">ACFOHH_05905</name>
</gene>
<keyword evidence="4 6" id="KW-1133">Transmembrane helix</keyword>
<evidence type="ECO:0000256" key="6">
    <source>
        <dbReference type="SAM" id="Phobius"/>
    </source>
</evidence>
<feature type="transmembrane region" description="Helical" evidence="6">
    <location>
        <begin position="49"/>
        <end position="81"/>
    </location>
</feature>
<evidence type="ECO:0000313" key="7">
    <source>
        <dbReference type="EMBL" id="MFC3072638.1"/>
    </source>
</evidence>
<dbReference type="Pfam" id="PF01810">
    <property type="entry name" value="LysE"/>
    <property type="match status" value="1"/>
</dbReference>
<evidence type="ECO:0000256" key="1">
    <source>
        <dbReference type="ARBA" id="ARBA00004651"/>
    </source>
</evidence>
<keyword evidence="8" id="KW-1185">Reference proteome</keyword>
<evidence type="ECO:0000256" key="2">
    <source>
        <dbReference type="ARBA" id="ARBA00022475"/>
    </source>
</evidence>
<dbReference type="InterPro" id="IPR001123">
    <property type="entry name" value="LeuE-type"/>
</dbReference>
<protein>
    <submittedName>
        <fullName evidence="7">LysE family transporter</fullName>
    </submittedName>
</protein>
<feature type="transmembrane region" description="Helical" evidence="6">
    <location>
        <begin position="164"/>
        <end position="184"/>
    </location>
</feature>
<evidence type="ECO:0000313" key="8">
    <source>
        <dbReference type="Proteomes" id="UP001595377"/>
    </source>
</evidence>
<name>A0ABV7DEF0_9HYPH</name>
<reference evidence="8" key="1">
    <citation type="journal article" date="2019" name="Int. J. Syst. Evol. Microbiol.">
        <title>The Global Catalogue of Microorganisms (GCM) 10K type strain sequencing project: providing services to taxonomists for standard genome sequencing and annotation.</title>
        <authorList>
            <consortium name="The Broad Institute Genomics Platform"/>
            <consortium name="The Broad Institute Genome Sequencing Center for Infectious Disease"/>
            <person name="Wu L."/>
            <person name="Ma J."/>
        </authorList>
    </citation>
    <scope>NUCLEOTIDE SEQUENCE [LARGE SCALE GENOMIC DNA]</scope>
    <source>
        <strain evidence="8">KCTC 52677</strain>
    </source>
</reference>
<keyword evidence="2" id="KW-1003">Cell membrane</keyword>
<keyword evidence="5 6" id="KW-0472">Membrane</keyword>
<evidence type="ECO:0000256" key="5">
    <source>
        <dbReference type="ARBA" id="ARBA00023136"/>
    </source>
</evidence>
<dbReference type="EMBL" id="JBHRSP010000010">
    <property type="protein sequence ID" value="MFC3072638.1"/>
    <property type="molecule type" value="Genomic_DNA"/>
</dbReference>
<evidence type="ECO:0000256" key="3">
    <source>
        <dbReference type="ARBA" id="ARBA00022692"/>
    </source>
</evidence>
<dbReference type="PANTHER" id="PTHR30086:SF20">
    <property type="entry name" value="ARGININE EXPORTER PROTEIN ARGO-RELATED"/>
    <property type="match status" value="1"/>
</dbReference>
<sequence length="185" mass="18828">MVTLAFLTTSLVLLLTPGPTNTLLAAYGAAFGWRSGAVMVLAEALGYAVAVSFFASIAGVLTGLPAGLSVLKLAAAAWLLFSAVQLWRSRIAEKVEPPAHAFARVLATTLLNPKAMIVGVVLIPGGGSAELSLWIGAYVLLSMTAGLAWVLAGSLLPRGVRKHAYQGAAVVLSGFSLAAVASVVG</sequence>
<organism evidence="7 8">
    <name type="scientific">Shinella pollutisoli</name>
    <dbReference type="NCBI Taxonomy" id="2250594"/>
    <lineage>
        <taxon>Bacteria</taxon>
        <taxon>Pseudomonadati</taxon>
        <taxon>Pseudomonadota</taxon>
        <taxon>Alphaproteobacteria</taxon>
        <taxon>Hyphomicrobiales</taxon>
        <taxon>Rhizobiaceae</taxon>
        <taxon>Shinella</taxon>
    </lineage>
</organism>
<feature type="transmembrane region" description="Helical" evidence="6">
    <location>
        <begin position="131"/>
        <end position="152"/>
    </location>
</feature>
<dbReference type="Proteomes" id="UP001595377">
    <property type="component" value="Unassembled WGS sequence"/>
</dbReference>
<accession>A0ABV7DEF0</accession>